<organism evidence="2 3">
    <name type="scientific">Pyricularia oryzae</name>
    <name type="common">Rice blast fungus</name>
    <name type="synonym">Magnaporthe oryzae</name>
    <dbReference type="NCBI Taxonomy" id="318829"/>
    <lineage>
        <taxon>Eukaryota</taxon>
        <taxon>Fungi</taxon>
        <taxon>Dikarya</taxon>
        <taxon>Ascomycota</taxon>
        <taxon>Pezizomycotina</taxon>
        <taxon>Sordariomycetes</taxon>
        <taxon>Sordariomycetidae</taxon>
        <taxon>Magnaporthales</taxon>
        <taxon>Pyriculariaceae</taxon>
        <taxon>Pyricularia</taxon>
    </lineage>
</organism>
<feature type="region of interest" description="Disordered" evidence="1">
    <location>
        <begin position="1"/>
        <end position="20"/>
    </location>
</feature>
<evidence type="ECO:0000313" key="2">
    <source>
        <dbReference type="EMBL" id="QBZ55392.1"/>
    </source>
</evidence>
<dbReference type="Proteomes" id="UP000294847">
    <property type="component" value="Chromosome 2"/>
</dbReference>
<name>A0A4P7N1U1_PYROR</name>
<accession>A0A4P7N1U1</accession>
<feature type="compositionally biased region" description="Polar residues" evidence="1">
    <location>
        <begin position="1"/>
        <end position="17"/>
    </location>
</feature>
<proteinExistence type="predicted"/>
<dbReference type="AlphaFoldDB" id="A0A4P7N1U1"/>
<dbReference type="EMBL" id="CP034205">
    <property type="protein sequence ID" value="QBZ55392.1"/>
    <property type="molecule type" value="Genomic_DNA"/>
</dbReference>
<evidence type="ECO:0000313" key="3">
    <source>
        <dbReference type="Proteomes" id="UP000294847"/>
    </source>
</evidence>
<sequence length="119" mass="13230">MRDFPSSYNRDTYGTNRNSKDITVISPPLIQLDQPAASKHGLCFVSVQCEQTIGFRCVFANVRAAIAALDDLKVTSPRPERARVLRNEAGRCDGVWGPVTIGQLQANEEPRTPRHIHTI</sequence>
<protein>
    <submittedName>
        <fullName evidence="2">Uncharacterized protein</fullName>
    </submittedName>
</protein>
<reference evidence="2 3" key="1">
    <citation type="journal article" date="2019" name="Mol. Biol. Evol.">
        <title>Blast fungal genomes show frequent chromosomal changes, gene gains and losses, and effector gene turnover.</title>
        <authorList>
            <person name="Gomez Luciano L.B."/>
            <person name="Jason Tsai I."/>
            <person name="Chuma I."/>
            <person name="Tosa Y."/>
            <person name="Chen Y.H."/>
            <person name="Li J.Y."/>
            <person name="Li M.Y."/>
            <person name="Jade Lu M.Y."/>
            <person name="Nakayashiki H."/>
            <person name="Li W.H."/>
        </authorList>
    </citation>
    <scope>NUCLEOTIDE SEQUENCE [LARGE SCALE GENOMIC DNA]</scope>
    <source>
        <strain evidence="2">MZ5-1-6</strain>
    </source>
</reference>
<gene>
    <name evidence="2" type="ORF">PoMZ_00289</name>
</gene>
<evidence type="ECO:0000256" key="1">
    <source>
        <dbReference type="SAM" id="MobiDB-lite"/>
    </source>
</evidence>